<name>A0A6G4A7V6_9ACTN</name>
<dbReference type="Gene3D" id="3.40.50.2300">
    <property type="match status" value="2"/>
</dbReference>
<evidence type="ECO:0000313" key="5">
    <source>
        <dbReference type="EMBL" id="NEW69278.1"/>
    </source>
</evidence>
<feature type="signal peptide" evidence="3">
    <location>
        <begin position="1"/>
        <end position="15"/>
    </location>
</feature>
<feature type="chain" id="PRO_5038482407" evidence="3">
    <location>
        <begin position="16"/>
        <end position="413"/>
    </location>
</feature>
<sequence>MIMAALTVASTLVVAACGNNGKPDASDAGGAGAAKGSPITILATSAVNSNLASLPQFFDVAQAYAKAVNAKGGVGGHPLRITTCDNQASPNPTVACARQATSDKAVAVVGFAIVSPAYLKLLSDAKIPWVPGVARSPLEFTDSNSFPVTIGSDFSKVGGVALAAKAGCKTVSVITNSNFVAQAKQLRRLAKAQDITMKIVTYPSNASDAAPYVSQLKGSECLLIGDTSDQFTAQLGVALAQSGVKFDQIIGQPTLTSELVSKNPIVWEGALIASTVTDKKAPEWSKFDAAVKEYVTTDQSKHPAQQAQPTWVSMAVITNALREMVGQHKKVTAAGLQTELKTTKVADSDGTGPMLNFTQTSPVPGSPRLFAPEIGISAVKDGAVVPAFDGQYYNIQPFLMGQKNTNMFFRPGS</sequence>
<evidence type="ECO:0000256" key="1">
    <source>
        <dbReference type="ARBA" id="ARBA00010062"/>
    </source>
</evidence>
<evidence type="ECO:0000313" key="6">
    <source>
        <dbReference type="Proteomes" id="UP000476310"/>
    </source>
</evidence>
<comment type="caution">
    <text evidence="5">The sequence shown here is derived from an EMBL/GenBank/DDBJ whole genome shotgun (WGS) entry which is preliminary data.</text>
</comment>
<protein>
    <submittedName>
        <fullName evidence="5">ABC transporter substrate-binding protein</fullName>
    </submittedName>
</protein>
<evidence type="ECO:0000256" key="3">
    <source>
        <dbReference type="SAM" id="SignalP"/>
    </source>
</evidence>
<organism evidence="5 6">
    <name type="scientific">Streptomyces rhizosphaericus</name>
    <dbReference type="NCBI Taxonomy" id="114699"/>
    <lineage>
        <taxon>Bacteria</taxon>
        <taxon>Bacillati</taxon>
        <taxon>Actinomycetota</taxon>
        <taxon>Actinomycetes</taxon>
        <taxon>Kitasatosporales</taxon>
        <taxon>Streptomycetaceae</taxon>
        <taxon>Streptomyces</taxon>
        <taxon>Streptomyces violaceusniger group</taxon>
    </lineage>
</organism>
<gene>
    <name evidence="5" type="ORF">G4H13_02375</name>
</gene>
<proteinExistence type="inferred from homology"/>
<comment type="similarity">
    <text evidence="1">Belongs to the leucine-binding protein family.</text>
</comment>
<dbReference type="SUPFAM" id="SSF53822">
    <property type="entry name" value="Periplasmic binding protein-like I"/>
    <property type="match status" value="1"/>
</dbReference>
<dbReference type="AlphaFoldDB" id="A0A6G4A7V6"/>
<reference evidence="5" key="1">
    <citation type="submission" date="2020-02" db="EMBL/GenBank/DDBJ databases">
        <title>A new Streptomyces sp. for controlling soil-borne diseases.</title>
        <authorList>
            <person name="Li X."/>
            <person name="Tian Y."/>
            <person name="Gao K."/>
        </authorList>
    </citation>
    <scope>NUCLEOTIDE SEQUENCE [LARGE SCALE GENOMIC DNA]</scope>
    <source>
        <strain evidence="5">0250</strain>
    </source>
</reference>
<keyword evidence="2 3" id="KW-0732">Signal</keyword>
<keyword evidence="6" id="KW-1185">Reference proteome</keyword>
<dbReference type="InterPro" id="IPR028081">
    <property type="entry name" value="Leu-bd"/>
</dbReference>
<dbReference type="InterPro" id="IPR028082">
    <property type="entry name" value="Peripla_BP_I"/>
</dbReference>
<feature type="domain" description="Leucine-binding protein" evidence="4">
    <location>
        <begin position="53"/>
        <end position="350"/>
    </location>
</feature>
<evidence type="ECO:0000256" key="2">
    <source>
        <dbReference type="ARBA" id="ARBA00022729"/>
    </source>
</evidence>
<accession>A0A6G4A7V6</accession>
<dbReference type="EMBL" id="JAAIKT010000001">
    <property type="protein sequence ID" value="NEW69278.1"/>
    <property type="molecule type" value="Genomic_DNA"/>
</dbReference>
<dbReference type="Proteomes" id="UP000476310">
    <property type="component" value="Unassembled WGS sequence"/>
</dbReference>
<dbReference type="Pfam" id="PF13458">
    <property type="entry name" value="Peripla_BP_6"/>
    <property type="match status" value="1"/>
</dbReference>
<evidence type="ECO:0000259" key="4">
    <source>
        <dbReference type="Pfam" id="PF13458"/>
    </source>
</evidence>